<evidence type="ECO:0000313" key="2">
    <source>
        <dbReference type="Proteomes" id="UP000641025"/>
    </source>
</evidence>
<comment type="caution">
    <text evidence="1">The sequence shown here is derived from an EMBL/GenBank/DDBJ whole genome shotgun (WGS) entry which is preliminary data.</text>
</comment>
<keyword evidence="2" id="KW-1185">Reference proteome</keyword>
<gene>
    <name evidence="1" type="ORF">JFN90_14950</name>
</gene>
<reference evidence="1 2" key="1">
    <citation type="submission" date="2020-12" db="EMBL/GenBank/DDBJ databases">
        <title>Geomonas sp. Red259, isolated from paddy soil.</title>
        <authorList>
            <person name="Xu Z."/>
            <person name="Zhang Z."/>
            <person name="Masuda Y."/>
            <person name="Itoh H."/>
            <person name="Senoo K."/>
        </authorList>
    </citation>
    <scope>NUCLEOTIDE SEQUENCE [LARGE SCALE GENOMIC DNA]</scope>
    <source>
        <strain evidence="1 2">Red259</strain>
    </source>
</reference>
<proteinExistence type="predicted"/>
<accession>A0ABS0YTX7</accession>
<dbReference type="GO" id="GO:0016874">
    <property type="term" value="F:ligase activity"/>
    <property type="evidence" value="ECO:0007669"/>
    <property type="project" value="UniProtKB-KW"/>
</dbReference>
<sequence>MLETVYNNSPVWLQQVFVTAAGLRLHFQRKGGGYGRYLAEALATEKLTSTLLEELRIQLLRDLVGYCLHAVPFYQDWNSKNHLHPADIKHIRDIRYLPIIDKDAIRANPEFYCASGYLNKRGTFQLHTSGTTGKPLTIFCDVESRRRHYAYWERFLKWYGVGSNSRRATFCGRLIVPQMRNTAPFWRHDPVQNNLLFSSYHICDANIPFYLEKLRRYEPAYLDGYPSAISVIARYILEHDLPPLPSLRVVFTSAETLLPDQRLAMEEAFKVPVADQYGCTEMAIFVSQCPYGSYHLNSDYSLLEVLDSHGEATPAGQLGEAICTVFVNKTMPLVRYRLGDLLTAPEPSSCGCGLHFPIVAQIIGRKDDAIRTPDGRIVGRLDPLFKGLSNIIETQLVQTQNDTLLVRLVPAKNFCEKDEDKLLMALKGRLGGQLIIEIEKMDAIPREPNGKFRAVISHVRG</sequence>
<dbReference type="SUPFAM" id="SSF56801">
    <property type="entry name" value="Acetyl-CoA synthetase-like"/>
    <property type="match status" value="1"/>
</dbReference>
<dbReference type="PANTHER" id="PTHR36932:SF1">
    <property type="entry name" value="CAPSULAR POLYSACCHARIDE BIOSYNTHESIS PROTEIN"/>
    <property type="match status" value="1"/>
</dbReference>
<dbReference type="RefSeq" id="WP_199395924.1">
    <property type="nucleotide sequence ID" value="NZ_JAEMHK010000011.1"/>
</dbReference>
<dbReference type="PANTHER" id="PTHR36932">
    <property type="entry name" value="CAPSULAR POLYSACCHARIDE BIOSYNTHESIS PROTEIN"/>
    <property type="match status" value="1"/>
</dbReference>
<organism evidence="1 2">
    <name type="scientific">Geomonas propionica</name>
    <dbReference type="NCBI Taxonomy" id="2798582"/>
    <lineage>
        <taxon>Bacteria</taxon>
        <taxon>Pseudomonadati</taxon>
        <taxon>Thermodesulfobacteriota</taxon>
        <taxon>Desulfuromonadia</taxon>
        <taxon>Geobacterales</taxon>
        <taxon>Geobacteraceae</taxon>
        <taxon>Geomonas</taxon>
    </lineage>
</organism>
<evidence type="ECO:0000313" key="1">
    <source>
        <dbReference type="EMBL" id="MBJ6801431.1"/>
    </source>
</evidence>
<dbReference type="Proteomes" id="UP000641025">
    <property type="component" value="Unassembled WGS sequence"/>
</dbReference>
<dbReference type="InterPro" id="IPR053158">
    <property type="entry name" value="CapK_Type1_Caps_Biosynth"/>
</dbReference>
<dbReference type="InterPro" id="IPR042099">
    <property type="entry name" value="ANL_N_sf"/>
</dbReference>
<name>A0ABS0YTX7_9BACT</name>
<protein>
    <submittedName>
        <fullName evidence="1">Phenylacetate--CoA ligase family protein</fullName>
    </submittedName>
</protein>
<keyword evidence="1" id="KW-0436">Ligase</keyword>
<dbReference type="EMBL" id="JAEMHK010000011">
    <property type="protein sequence ID" value="MBJ6801431.1"/>
    <property type="molecule type" value="Genomic_DNA"/>
</dbReference>
<dbReference type="Gene3D" id="3.40.50.12780">
    <property type="entry name" value="N-terminal domain of ligase-like"/>
    <property type="match status" value="1"/>
</dbReference>